<keyword evidence="2" id="KW-1185">Reference proteome</keyword>
<feature type="chain" id="PRO_5046102400" evidence="1">
    <location>
        <begin position="20"/>
        <end position="196"/>
    </location>
</feature>
<keyword evidence="1" id="KW-0732">Signal</keyword>
<evidence type="ECO:0000313" key="3">
    <source>
        <dbReference type="RefSeq" id="XP_006817259.1"/>
    </source>
</evidence>
<dbReference type="RefSeq" id="XP_006817259.1">
    <property type="nucleotide sequence ID" value="XM_006817196.1"/>
</dbReference>
<sequence length="196" mass="22038">MFVSLSFWALITMILTSNAQHHPGNPANGTCIDCHDAMYENGVWHDICTEDFTCPIHIADIENLIKGKTVRFHETYYFGNAAFIPGTRHYEFDAILASQIGSIEKGDIGTEEVPTDNCQLCDVYVIEDAWVQCVCKIVDCPSVIAEQVELKGSLPEKDTTRDRICLIRRDDGYTIYTCAYYSDDSDFVDNLIQAST</sequence>
<evidence type="ECO:0000256" key="1">
    <source>
        <dbReference type="SAM" id="SignalP"/>
    </source>
</evidence>
<evidence type="ECO:0000313" key="2">
    <source>
        <dbReference type="Proteomes" id="UP000694865"/>
    </source>
</evidence>
<organism evidence="2 3">
    <name type="scientific">Saccoglossus kowalevskii</name>
    <name type="common">Acorn worm</name>
    <dbReference type="NCBI Taxonomy" id="10224"/>
    <lineage>
        <taxon>Eukaryota</taxon>
        <taxon>Metazoa</taxon>
        <taxon>Hemichordata</taxon>
        <taxon>Enteropneusta</taxon>
        <taxon>Harrimaniidae</taxon>
        <taxon>Saccoglossus</taxon>
    </lineage>
</organism>
<dbReference type="Proteomes" id="UP000694865">
    <property type="component" value="Unplaced"/>
</dbReference>
<gene>
    <name evidence="3" type="primary">LOC102808868</name>
</gene>
<dbReference type="GeneID" id="102808868"/>
<proteinExistence type="predicted"/>
<name>A0ABM0MB68_SACKO</name>
<reference evidence="3" key="1">
    <citation type="submission" date="2025-08" db="UniProtKB">
        <authorList>
            <consortium name="RefSeq"/>
        </authorList>
    </citation>
    <scope>IDENTIFICATION</scope>
    <source>
        <tissue evidence="3">Testes</tissue>
    </source>
</reference>
<feature type="signal peptide" evidence="1">
    <location>
        <begin position="1"/>
        <end position="19"/>
    </location>
</feature>
<accession>A0ABM0MB68</accession>
<protein>
    <submittedName>
        <fullName evidence="3">Uncharacterized protein LOC102808868</fullName>
    </submittedName>
</protein>